<keyword evidence="3" id="KW-1185">Reference proteome</keyword>
<dbReference type="InterPro" id="IPR037523">
    <property type="entry name" value="VOC_core"/>
</dbReference>
<feature type="domain" description="VOC" evidence="1">
    <location>
        <begin position="7"/>
        <end position="121"/>
    </location>
</feature>
<dbReference type="CDD" id="cd06587">
    <property type="entry name" value="VOC"/>
    <property type="match status" value="1"/>
</dbReference>
<evidence type="ECO:0000259" key="1">
    <source>
        <dbReference type="PROSITE" id="PS51819"/>
    </source>
</evidence>
<evidence type="ECO:0000313" key="3">
    <source>
        <dbReference type="Proteomes" id="UP001596417"/>
    </source>
</evidence>
<dbReference type="GeneID" id="76199451"/>
<organism evidence="2 3">
    <name type="scientific">Halocatena marina</name>
    <dbReference type="NCBI Taxonomy" id="2934937"/>
    <lineage>
        <taxon>Archaea</taxon>
        <taxon>Methanobacteriati</taxon>
        <taxon>Methanobacteriota</taxon>
        <taxon>Stenosarchaea group</taxon>
        <taxon>Halobacteria</taxon>
        <taxon>Halobacteriales</taxon>
        <taxon>Natronomonadaceae</taxon>
        <taxon>Halocatena</taxon>
    </lineage>
</organism>
<dbReference type="PROSITE" id="PS51819">
    <property type="entry name" value="VOC"/>
    <property type="match status" value="1"/>
</dbReference>
<dbReference type="RefSeq" id="WP_264554707.1">
    <property type="nucleotide sequence ID" value="NZ_CP109979.1"/>
</dbReference>
<protein>
    <submittedName>
        <fullName evidence="2">VOC family protein</fullName>
    </submittedName>
</protein>
<dbReference type="Proteomes" id="UP001596417">
    <property type="component" value="Unassembled WGS sequence"/>
</dbReference>
<dbReference type="Gene3D" id="3.10.180.10">
    <property type="entry name" value="2,3-Dihydroxybiphenyl 1,2-Dioxygenase, domain 1"/>
    <property type="match status" value="1"/>
</dbReference>
<accession>A0ABD5YKJ9</accession>
<comment type="caution">
    <text evidence="2">The sequence shown here is derived from an EMBL/GenBank/DDBJ whole genome shotgun (WGS) entry which is preliminary data.</text>
</comment>
<dbReference type="SUPFAM" id="SSF54593">
    <property type="entry name" value="Glyoxalase/Bleomycin resistance protein/Dihydroxybiphenyl dioxygenase"/>
    <property type="match status" value="1"/>
</dbReference>
<name>A0ABD5YKJ9_9EURY</name>
<dbReference type="EMBL" id="JBHTAX010000001">
    <property type="protein sequence ID" value="MFC7189884.1"/>
    <property type="molecule type" value="Genomic_DNA"/>
</dbReference>
<sequence>MNTNVKATDFIFQTVADLSVSVPFYRDTLGLELEMLNEESSWAEFALPPTTLALGEANPHFPVTPGAGGTGVAMAVDDVEAAVEELRDEGMDVVLELQEFPTCDMAMIADPDDHPIVLHRRSDGTHGRANPFL</sequence>
<dbReference type="AlphaFoldDB" id="A0ABD5YKJ9"/>
<dbReference type="InterPro" id="IPR029068">
    <property type="entry name" value="Glyas_Bleomycin-R_OHBP_Dase"/>
</dbReference>
<evidence type="ECO:0000313" key="2">
    <source>
        <dbReference type="EMBL" id="MFC7189884.1"/>
    </source>
</evidence>
<dbReference type="InterPro" id="IPR004360">
    <property type="entry name" value="Glyas_Fos-R_dOase_dom"/>
</dbReference>
<dbReference type="Pfam" id="PF00903">
    <property type="entry name" value="Glyoxalase"/>
    <property type="match status" value="1"/>
</dbReference>
<gene>
    <name evidence="2" type="ORF">ACFQL7_08460</name>
</gene>
<proteinExistence type="predicted"/>
<reference evidence="2 3" key="1">
    <citation type="journal article" date="2019" name="Int. J. Syst. Evol. Microbiol.">
        <title>The Global Catalogue of Microorganisms (GCM) 10K type strain sequencing project: providing services to taxonomists for standard genome sequencing and annotation.</title>
        <authorList>
            <consortium name="The Broad Institute Genomics Platform"/>
            <consortium name="The Broad Institute Genome Sequencing Center for Infectious Disease"/>
            <person name="Wu L."/>
            <person name="Ma J."/>
        </authorList>
    </citation>
    <scope>NUCLEOTIDE SEQUENCE [LARGE SCALE GENOMIC DNA]</scope>
    <source>
        <strain evidence="2 3">RDMS1</strain>
    </source>
</reference>